<sequence>MDNLFSSAPGFDQPLAVLKHCHDRIRKQLTTLDKLLAHLPEQGADEQARQAAFAVLRYFTDAAPLHHEDEECDLLPTLEATAQGEDAALLQQLLPRILQQHAEMATLWANLERQLKAISLGVSAVLAESDIAQFKEIYFDHMHTEETQIAPMAKRIFSDAQMATLGNAMQERRGIPTQV</sequence>
<dbReference type="Pfam" id="PF01814">
    <property type="entry name" value="Hemerythrin"/>
    <property type="match status" value="1"/>
</dbReference>
<dbReference type="KEGG" id="upv:EJN92_05655"/>
<accession>A0A3Q9BPF8</accession>
<gene>
    <name evidence="2" type="ORF">EJN92_05655</name>
</gene>
<feature type="domain" description="Hemerythrin-like" evidence="1">
    <location>
        <begin position="14"/>
        <end position="153"/>
    </location>
</feature>
<name>A0A3Q9BPF8_9BURK</name>
<dbReference type="CDD" id="cd12108">
    <property type="entry name" value="Hr-like"/>
    <property type="match status" value="1"/>
</dbReference>
<organism evidence="2 3">
    <name type="scientific">Undibacterium parvum</name>
    <dbReference type="NCBI Taxonomy" id="401471"/>
    <lineage>
        <taxon>Bacteria</taxon>
        <taxon>Pseudomonadati</taxon>
        <taxon>Pseudomonadota</taxon>
        <taxon>Betaproteobacteria</taxon>
        <taxon>Burkholderiales</taxon>
        <taxon>Oxalobacteraceae</taxon>
        <taxon>Undibacterium</taxon>
    </lineage>
</organism>
<reference evidence="2 3" key="1">
    <citation type="journal article" date="2011" name="Int. J. Syst. Evol. Microbiol.">
        <title>Description of Undibacterium oligocarboniphilum sp. nov., isolated from purified water, and Undibacterium pigrum strain CCUG 49012 as the type strain of Undibacterium parvum sp. nov., and emended descriptions of the genus Undibacterium and the species Undibacterium pigrum.</title>
        <authorList>
            <person name="Eder W."/>
            <person name="Wanner G."/>
            <person name="Ludwig W."/>
            <person name="Busse H.J."/>
            <person name="Ziemke-Kageler F."/>
            <person name="Lang E."/>
        </authorList>
    </citation>
    <scope>NUCLEOTIDE SEQUENCE [LARGE SCALE GENOMIC DNA]</scope>
    <source>
        <strain evidence="2 3">DSM 23061</strain>
    </source>
</reference>
<dbReference type="RefSeq" id="WP_126126917.1">
    <property type="nucleotide sequence ID" value="NZ_CP034464.1"/>
</dbReference>
<dbReference type="AlphaFoldDB" id="A0A3Q9BPF8"/>
<dbReference type="Gene3D" id="1.20.120.520">
    <property type="entry name" value="nmb1532 protein domain like"/>
    <property type="match status" value="1"/>
</dbReference>
<protein>
    <submittedName>
        <fullName evidence="2">Hemerythrin domain-containing protein</fullName>
    </submittedName>
</protein>
<evidence type="ECO:0000313" key="2">
    <source>
        <dbReference type="EMBL" id="AZP11529.1"/>
    </source>
</evidence>
<proteinExistence type="predicted"/>
<dbReference type="InterPro" id="IPR012312">
    <property type="entry name" value="Hemerythrin-like"/>
</dbReference>
<dbReference type="Proteomes" id="UP000275663">
    <property type="component" value="Chromosome"/>
</dbReference>
<keyword evidence="3" id="KW-1185">Reference proteome</keyword>
<dbReference type="EMBL" id="CP034464">
    <property type="protein sequence ID" value="AZP11529.1"/>
    <property type="molecule type" value="Genomic_DNA"/>
</dbReference>
<dbReference type="OrthoDB" id="8898809at2"/>
<evidence type="ECO:0000313" key="3">
    <source>
        <dbReference type="Proteomes" id="UP000275663"/>
    </source>
</evidence>
<evidence type="ECO:0000259" key="1">
    <source>
        <dbReference type="Pfam" id="PF01814"/>
    </source>
</evidence>